<evidence type="ECO:0000313" key="2">
    <source>
        <dbReference type="EMBL" id="CAD8400667.1"/>
    </source>
</evidence>
<gene>
    <name evidence="2" type="ORF">RMAR0315_LOCUS10663</name>
</gene>
<dbReference type="Gene3D" id="3.30.420.40">
    <property type="match status" value="2"/>
</dbReference>
<dbReference type="InterPro" id="IPR004000">
    <property type="entry name" value="Actin"/>
</dbReference>
<dbReference type="EMBL" id="HBEK01019571">
    <property type="protein sequence ID" value="CAD8400667.1"/>
    <property type="molecule type" value="Transcribed_RNA"/>
</dbReference>
<dbReference type="InterPro" id="IPR043129">
    <property type="entry name" value="ATPase_NBD"/>
</dbReference>
<dbReference type="SUPFAM" id="SSF53067">
    <property type="entry name" value="Actin-like ATPase domain"/>
    <property type="match status" value="1"/>
</dbReference>
<dbReference type="AlphaFoldDB" id="A0A7S0G5K0"/>
<proteinExistence type="inferred from homology"/>
<evidence type="ECO:0000256" key="1">
    <source>
        <dbReference type="RuleBase" id="RU000487"/>
    </source>
</evidence>
<dbReference type="PANTHER" id="PTHR11937">
    <property type="entry name" value="ACTIN"/>
    <property type="match status" value="1"/>
</dbReference>
<protein>
    <submittedName>
        <fullName evidence="2">Uncharacterized protein</fullName>
    </submittedName>
</protein>
<reference evidence="2" key="1">
    <citation type="submission" date="2021-01" db="EMBL/GenBank/DDBJ databases">
        <authorList>
            <person name="Corre E."/>
            <person name="Pelletier E."/>
            <person name="Niang G."/>
            <person name="Scheremetjew M."/>
            <person name="Finn R."/>
            <person name="Kale V."/>
            <person name="Holt S."/>
            <person name="Cochrane G."/>
            <person name="Meng A."/>
            <person name="Brown T."/>
            <person name="Cohen L."/>
        </authorList>
    </citation>
    <scope>NUCLEOTIDE SEQUENCE</scope>
    <source>
        <strain evidence="2">UTEX LB 2760</strain>
    </source>
</reference>
<comment type="similarity">
    <text evidence="1">Belongs to the actin family.</text>
</comment>
<organism evidence="2">
    <name type="scientific">Rhodosorus marinus</name>
    <dbReference type="NCBI Taxonomy" id="101924"/>
    <lineage>
        <taxon>Eukaryota</taxon>
        <taxon>Rhodophyta</taxon>
        <taxon>Stylonematophyceae</taxon>
        <taxon>Stylonematales</taxon>
        <taxon>Stylonemataceae</taxon>
        <taxon>Rhodosorus</taxon>
    </lineage>
</organism>
<name>A0A7S0G5K0_9RHOD</name>
<dbReference type="Pfam" id="PF00022">
    <property type="entry name" value="Actin"/>
    <property type="match status" value="2"/>
</dbReference>
<accession>A0A7S0G5K0</accession>
<sequence>MGETEGSEGRPFVIELGSWCVRSGRASEAIPDEEVGVGLWKEGSWDGVGLVSRLDGIKDLLVVESSTFLDGRERVDLVGTVMEGCPELGSIFLLRGAAASSFAMGRVSAVVLDVGELAAVASPVTDGYVHKRAVSKVDGGGKALSERIRGAISPSEFNMDEAKKFLFSENFKPSEDKKYELPDGTIIEVPTEAVDDAAVWVSEPLPGMIISSINKIHGDFEKTISNADVLLCGGTSLVRGVPSAIFEQSEARGVHFLAAKGHDRTLQNWRGGSILGSLGSFSTLSITRADYAEKGASLVLSKCA</sequence>
<dbReference type="SMART" id="SM00268">
    <property type="entry name" value="ACTIN"/>
    <property type="match status" value="1"/>
</dbReference>